<dbReference type="CDD" id="cd00586">
    <property type="entry name" value="4HBT"/>
    <property type="match status" value="1"/>
</dbReference>
<dbReference type="AlphaFoldDB" id="A0A2Z4JE42"/>
<proteinExistence type="predicted"/>
<keyword evidence="1" id="KW-0614">Plasmid</keyword>
<evidence type="ECO:0008006" key="3">
    <source>
        <dbReference type="Google" id="ProtNLM"/>
    </source>
</evidence>
<name>A0A2Z4JE42_9ACTN</name>
<dbReference type="Pfam" id="PF13279">
    <property type="entry name" value="4HBT_2"/>
    <property type="match status" value="1"/>
</dbReference>
<evidence type="ECO:0000313" key="1">
    <source>
        <dbReference type="EMBL" id="AWW43336.1"/>
    </source>
</evidence>
<accession>A0A2Z4JE42</accession>
<gene>
    <name evidence="1" type="ORF">DN051_42970</name>
</gene>
<dbReference type="Proteomes" id="UP000249616">
    <property type="component" value="Plasmid unnamed1"/>
</dbReference>
<dbReference type="Gene3D" id="3.10.129.10">
    <property type="entry name" value="Hotdog Thioesterase"/>
    <property type="match status" value="1"/>
</dbReference>
<sequence>MTAPPTTHQVQVRWPDVDALGHVNHSAVLAYLEVGRDAVLSACGIAAQDCVVRRCTIDYVREVRPLGSHVEYRFDAVVPGRTSIRVEERLMQAGETAVASAFVLVMWNGAEHAPRELTPAERHALLQLEKEL</sequence>
<dbReference type="RefSeq" id="WP_112443159.1">
    <property type="nucleotide sequence ID" value="NZ_CBDRHE010000011.1"/>
</dbReference>
<dbReference type="InterPro" id="IPR029069">
    <property type="entry name" value="HotDog_dom_sf"/>
</dbReference>
<organism evidence="1 2">
    <name type="scientific">Streptomyces cadmiisoli</name>
    <dbReference type="NCBI Taxonomy" id="2184053"/>
    <lineage>
        <taxon>Bacteria</taxon>
        <taxon>Bacillati</taxon>
        <taxon>Actinomycetota</taxon>
        <taxon>Actinomycetes</taxon>
        <taxon>Kitasatosporales</taxon>
        <taxon>Streptomycetaceae</taxon>
        <taxon>Streptomyces</taxon>
        <taxon>Streptomyces aurantiacus group</taxon>
    </lineage>
</organism>
<keyword evidence="2" id="KW-1185">Reference proteome</keyword>
<dbReference type="EMBL" id="CP030074">
    <property type="protein sequence ID" value="AWW43336.1"/>
    <property type="molecule type" value="Genomic_DNA"/>
</dbReference>
<protein>
    <recommendedName>
        <fullName evidence="3">Acyl-CoA thioesterase</fullName>
    </recommendedName>
</protein>
<dbReference type="SUPFAM" id="SSF54637">
    <property type="entry name" value="Thioesterase/thiol ester dehydrase-isomerase"/>
    <property type="match status" value="1"/>
</dbReference>
<geneLocation type="plasmid" evidence="1 2">
    <name>unnamed1</name>
</geneLocation>
<dbReference type="KEGG" id="scad:DN051_42970"/>
<evidence type="ECO:0000313" key="2">
    <source>
        <dbReference type="Proteomes" id="UP000249616"/>
    </source>
</evidence>
<reference evidence="2" key="1">
    <citation type="submission" date="2018-06" db="EMBL/GenBank/DDBJ databases">
        <authorList>
            <person name="Li K."/>
        </authorList>
    </citation>
    <scope>NUCLEOTIDE SEQUENCE [LARGE SCALE GENOMIC DNA]</scope>
    <source>
        <strain evidence="2">ZFG47</strain>
        <plasmid evidence="2">unnamed1</plasmid>
    </source>
</reference>